<sequence>MQVGNLTVPPNNVVCCLFLFRLDLLKKDTCQLNSSNGQFDTPPLNNY</sequence>
<dbReference type="EMBL" id="FUYS01000013">
    <property type="protein sequence ID" value="SKB90848.1"/>
    <property type="molecule type" value="Genomic_DNA"/>
</dbReference>
<evidence type="ECO:0000313" key="2">
    <source>
        <dbReference type="Proteomes" id="UP000190541"/>
    </source>
</evidence>
<dbReference type="STRING" id="623280.SAMN05660226_03768"/>
<evidence type="ECO:0000313" key="1">
    <source>
        <dbReference type="EMBL" id="SKB90848.1"/>
    </source>
</evidence>
<protein>
    <submittedName>
        <fullName evidence="1">Uncharacterized protein</fullName>
    </submittedName>
</protein>
<gene>
    <name evidence="1" type="ORF">SAMN05660226_03768</name>
</gene>
<organism evidence="1 2">
    <name type="scientific">Parapedobacter luteus</name>
    <dbReference type="NCBI Taxonomy" id="623280"/>
    <lineage>
        <taxon>Bacteria</taxon>
        <taxon>Pseudomonadati</taxon>
        <taxon>Bacteroidota</taxon>
        <taxon>Sphingobacteriia</taxon>
        <taxon>Sphingobacteriales</taxon>
        <taxon>Sphingobacteriaceae</taxon>
        <taxon>Parapedobacter</taxon>
    </lineage>
</organism>
<dbReference type="Proteomes" id="UP000190541">
    <property type="component" value="Unassembled WGS sequence"/>
</dbReference>
<name>A0A1T5F4B3_9SPHI</name>
<keyword evidence="2" id="KW-1185">Reference proteome</keyword>
<dbReference type="AlphaFoldDB" id="A0A1T5F4B3"/>
<reference evidence="1 2" key="1">
    <citation type="submission" date="2017-02" db="EMBL/GenBank/DDBJ databases">
        <authorList>
            <person name="Peterson S.W."/>
        </authorList>
    </citation>
    <scope>NUCLEOTIDE SEQUENCE [LARGE SCALE GENOMIC DNA]</scope>
    <source>
        <strain evidence="1 2">DSM 22899</strain>
    </source>
</reference>
<accession>A0A1T5F4B3</accession>
<proteinExistence type="predicted"/>